<keyword evidence="4" id="KW-1015">Disulfide bond</keyword>
<proteinExistence type="predicted"/>
<protein>
    <recommendedName>
        <fullName evidence="8">Chitin-binding type-2 domain-containing protein</fullName>
    </recommendedName>
</protein>
<evidence type="ECO:0000256" key="4">
    <source>
        <dbReference type="ARBA" id="ARBA00023157"/>
    </source>
</evidence>
<dbReference type="PANTHER" id="PTHR23301:SF0">
    <property type="entry name" value="CHITIN-BINDING TYPE-2 DOMAIN-CONTAINING PROTEIN-RELATED"/>
    <property type="match status" value="1"/>
</dbReference>
<dbReference type="PANTHER" id="PTHR23301">
    <property type="entry name" value="CHITIN BINDING PERITROPHIN-A"/>
    <property type="match status" value="1"/>
</dbReference>
<feature type="chain" id="PRO_5043363077" description="Chitin-binding type-2 domain-containing protein" evidence="7">
    <location>
        <begin position="21"/>
        <end position="574"/>
    </location>
</feature>
<reference evidence="9" key="1">
    <citation type="journal article" date="2024" name="Gigascience">
        <title>Chromosome-level genome of the poultry shaft louse Menopon gallinae provides insight into the host-switching and adaptive evolution of parasitic lice.</title>
        <authorList>
            <person name="Xu Y."/>
            <person name="Ma L."/>
            <person name="Liu S."/>
            <person name="Liang Y."/>
            <person name="Liu Q."/>
            <person name="He Z."/>
            <person name="Tian L."/>
            <person name="Duan Y."/>
            <person name="Cai W."/>
            <person name="Li H."/>
            <person name="Song F."/>
        </authorList>
    </citation>
    <scope>NUCLEOTIDE SEQUENCE</scope>
    <source>
        <strain evidence="9">Cailab_2023a</strain>
    </source>
</reference>
<evidence type="ECO:0000256" key="5">
    <source>
        <dbReference type="ARBA" id="ARBA00023180"/>
    </source>
</evidence>
<feature type="domain" description="Chitin-binding type-2" evidence="8">
    <location>
        <begin position="366"/>
        <end position="422"/>
    </location>
</feature>
<dbReference type="AlphaFoldDB" id="A0AAW2HB73"/>
<organism evidence="9">
    <name type="scientific">Menopon gallinae</name>
    <name type="common">poultry shaft louse</name>
    <dbReference type="NCBI Taxonomy" id="328185"/>
    <lineage>
        <taxon>Eukaryota</taxon>
        <taxon>Metazoa</taxon>
        <taxon>Ecdysozoa</taxon>
        <taxon>Arthropoda</taxon>
        <taxon>Hexapoda</taxon>
        <taxon>Insecta</taxon>
        <taxon>Pterygota</taxon>
        <taxon>Neoptera</taxon>
        <taxon>Paraneoptera</taxon>
        <taxon>Psocodea</taxon>
        <taxon>Troctomorpha</taxon>
        <taxon>Phthiraptera</taxon>
        <taxon>Amblycera</taxon>
        <taxon>Menoponidae</taxon>
        <taxon>Menopon</taxon>
    </lineage>
</organism>
<dbReference type="Gene3D" id="2.170.140.10">
    <property type="entry name" value="Chitin binding domain"/>
    <property type="match status" value="3"/>
</dbReference>
<feature type="compositionally biased region" description="Low complexity" evidence="6">
    <location>
        <begin position="305"/>
        <end position="314"/>
    </location>
</feature>
<gene>
    <name evidence="9" type="ORF">PYX00_009430</name>
</gene>
<evidence type="ECO:0000313" key="9">
    <source>
        <dbReference type="EMBL" id="KAL0267062.1"/>
    </source>
</evidence>
<dbReference type="EMBL" id="JARGDH010000005">
    <property type="protein sequence ID" value="KAL0267062.1"/>
    <property type="molecule type" value="Genomic_DNA"/>
</dbReference>
<dbReference type="PROSITE" id="PS50940">
    <property type="entry name" value="CHIT_BIND_II"/>
    <property type="match status" value="3"/>
</dbReference>
<feature type="region of interest" description="Disordered" evidence="6">
    <location>
        <begin position="102"/>
        <end position="146"/>
    </location>
</feature>
<evidence type="ECO:0000256" key="3">
    <source>
        <dbReference type="ARBA" id="ARBA00022737"/>
    </source>
</evidence>
<evidence type="ECO:0000256" key="6">
    <source>
        <dbReference type="SAM" id="MobiDB-lite"/>
    </source>
</evidence>
<keyword evidence="2 7" id="KW-0732">Signal</keyword>
<dbReference type="GO" id="GO:0008061">
    <property type="term" value="F:chitin binding"/>
    <property type="evidence" value="ECO:0007669"/>
    <property type="project" value="UniProtKB-KW"/>
</dbReference>
<keyword evidence="5" id="KW-0325">Glycoprotein</keyword>
<keyword evidence="1" id="KW-0147">Chitin-binding</keyword>
<name>A0AAW2HB73_9NEOP</name>
<evidence type="ECO:0000256" key="7">
    <source>
        <dbReference type="SAM" id="SignalP"/>
    </source>
</evidence>
<feature type="compositionally biased region" description="Basic and acidic residues" evidence="6">
    <location>
        <begin position="130"/>
        <end position="143"/>
    </location>
</feature>
<feature type="region of interest" description="Disordered" evidence="6">
    <location>
        <begin position="26"/>
        <end position="45"/>
    </location>
</feature>
<evidence type="ECO:0000259" key="8">
    <source>
        <dbReference type="PROSITE" id="PS50940"/>
    </source>
</evidence>
<dbReference type="SMART" id="SM00494">
    <property type="entry name" value="ChtBD2"/>
    <property type="match status" value="3"/>
</dbReference>
<feature type="region of interest" description="Disordered" evidence="6">
    <location>
        <begin position="293"/>
        <end position="321"/>
    </location>
</feature>
<dbReference type="GO" id="GO:0005576">
    <property type="term" value="C:extracellular region"/>
    <property type="evidence" value="ECO:0007669"/>
    <property type="project" value="InterPro"/>
</dbReference>
<feature type="domain" description="Chitin-binding type-2" evidence="8">
    <location>
        <begin position="424"/>
        <end position="474"/>
    </location>
</feature>
<keyword evidence="3" id="KW-0677">Repeat</keyword>
<feature type="domain" description="Chitin-binding type-2" evidence="8">
    <location>
        <begin position="475"/>
        <end position="530"/>
    </location>
</feature>
<dbReference type="InterPro" id="IPR051940">
    <property type="entry name" value="Chitin_bind-dev_reg"/>
</dbReference>
<dbReference type="Pfam" id="PF01607">
    <property type="entry name" value="CBM_14"/>
    <property type="match status" value="3"/>
</dbReference>
<evidence type="ECO:0000256" key="1">
    <source>
        <dbReference type="ARBA" id="ARBA00022669"/>
    </source>
</evidence>
<dbReference type="InterPro" id="IPR002557">
    <property type="entry name" value="Chitin-bd_dom"/>
</dbReference>
<evidence type="ECO:0000256" key="2">
    <source>
        <dbReference type="ARBA" id="ARBA00022729"/>
    </source>
</evidence>
<accession>A0AAW2HB73</accession>
<feature type="signal peptide" evidence="7">
    <location>
        <begin position="1"/>
        <end position="20"/>
    </location>
</feature>
<sequence length="574" mass="64623">MSPLRMIAVLSVTVLATVLAVGFNPGNSTAGNSDDKNVSASGAPIIRSNGRRNSVLVYPMKFEGTSNLSRETSEEKVRRVRSNSTEPRIGAHLGIRMRDPDRAKGKRTTRTTMMGKHHSFGEASPTTGPSKREMIRNNRDQDPYRSGTVDARAYRYAGSDRSGLERYYSNDLDYVPNEENFFRVGQPNSPDNRLFRYRPDHRSVVENSACRKYLEFLRYAFEQLDDERSPLNHYANDRSSGQRPEGLTPFIVPNPELLRRLAVNSAAADANLKVLADKQYTTEAVRRMPVTRTISPRTTPPPTPTAKSTTAGATRQTLTKVPPMTDNAVIIKSADRGPVYRGYTTEKTTAKPEEVDAVEGDCHNKLFPCPDNVNATYPINGYCNRFVICEGGKPHPEFCQKGLHFNLVTRECDLPHKSFCTYSCPKANGYFGVPGDCGGFFRCSNWFPEYRMCPPRMHWDVRAKICVFRELSSCPLKCDSAYEVKPYSGVCNSYVICSRGEPSYHSCPYGAHFEREILRCVPQVRSNCTDDQNYIVRNRGLENGRKTLCAKVELDGSTSRWCQQTDEQEYKCTL</sequence>
<dbReference type="InterPro" id="IPR036508">
    <property type="entry name" value="Chitin-bd_dom_sf"/>
</dbReference>
<comment type="caution">
    <text evidence="9">The sequence shown here is derived from an EMBL/GenBank/DDBJ whole genome shotgun (WGS) entry which is preliminary data.</text>
</comment>
<dbReference type="SUPFAM" id="SSF57625">
    <property type="entry name" value="Invertebrate chitin-binding proteins"/>
    <property type="match status" value="3"/>
</dbReference>